<organism evidence="4 5">
    <name type="scientific">Prototheca wickerhamii</name>
    <dbReference type="NCBI Taxonomy" id="3111"/>
    <lineage>
        <taxon>Eukaryota</taxon>
        <taxon>Viridiplantae</taxon>
        <taxon>Chlorophyta</taxon>
        <taxon>core chlorophytes</taxon>
        <taxon>Trebouxiophyceae</taxon>
        <taxon>Chlorellales</taxon>
        <taxon>Chlorellaceae</taxon>
        <taxon>Prototheca</taxon>
    </lineage>
</organism>
<dbReference type="Proteomes" id="UP001255856">
    <property type="component" value="Unassembled WGS sequence"/>
</dbReference>
<reference evidence="4" key="1">
    <citation type="submission" date="2021-01" db="EMBL/GenBank/DDBJ databases">
        <authorList>
            <person name="Eckstrom K.M.E."/>
        </authorList>
    </citation>
    <scope>NUCLEOTIDE SEQUENCE</scope>
    <source>
        <strain evidence="4">UVCC 0001</strain>
    </source>
</reference>
<dbReference type="InterPro" id="IPR012677">
    <property type="entry name" value="Nucleotide-bd_a/b_plait_sf"/>
</dbReference>
<dbReference type="PANTHER" id="PTHR32343">
    <property type="entry name" value="SERINE/ARGININE-RICH SPLICING FACTOR"/>
    <property type="match status" value="1"/>
</dbReference>
<feature type="domain" description="RRM" evidence="3">
    <location>
        <begin position="208"/>
        <end position="284"/>
    </location>
</feature>
<name>A0AAD9MNC3_PROWI</name>
<evidence type="ECO:0000313" key="5">
    <source>
        <dbReference type="Proteomes" id="UP001255856"/>
    </source>
</evidence>
<proteinExistence type="predicted"/>
<dbReference type="Pfam" id="PF00076">
    <property type="entry name" value="RRM_1"/>
    <property type="match status" value="2"/>
</dbReference>
<dbReference type="InterPro" id="IPR035979">
    <property type="entry name" value="RBD_domain_sf"/>
</dbReference>
<evidence type="ECO:0000256" key="2">
    <source>
        <dbReference type="SAM" id="MobiDB-lite"/>
    </source>
</evidence>
<accession>A0AAD9MNC3</accession>
<evidence type="ECO:0000313" key="4">
    <source>
        <dbReference type="EMBL" id="KAK2078466.1"/>
    </source>
</evidence>
<feature type="domain" description="RRM" evidence="3">
    <location>
        <begin position="111"/>
        <end position="186"/>
    </location>
</feature>
<feature type="compositionally biased region" description="Low complexity" evidence="2">
    <location>
        <begin position="85"/>
        <end position="94"/>
    </location>
</feature>
<dbReference type="SUPFAM" id="SSF54928">
    <property type="entry name" value="RNA-binding domain, RBD"/>
    <property type="match status" value="2"/>
</dbReference>
<keyword evidence="5" id="KW-1185">Reference proteome</keyword>
<gene>
    <name evidence="4" type="ORF">QBZ16_003306</name>
</gene>
<comment type="caution">
    <text evidence="4">The sequence shown here is derived from an EMBL/GenBank/DDBJ whole genome shotgun (WGS) entry which is preliminary data.</text>
</comment>
<feature type="region of interest" description="Disordered" evidence="2">
    <location>
        <begin position="85"/>
        <end position="106"/>
    </location>
</feature>
<evidence type="ECO:0000259" key="3">
    <source>
        <dbReference type="PROSITE" id="PS50102"/>
    </source>
</evidence>
<dbReference type="EMBL" id="JASFZW010000004">
    <property type="protein sequence ID" value="KAK2078466.1"/>
    <property type="molecule type" value="Genomic_DNA"/>
</dbReference>
<dbReference type="PROSITE" id="PS50102">
    <property type="entry name" value="RRM"/>
    <property type="match status" value="2"/>
</dbReference>
<dbReference type="InterPro" id="IPR000504">
    <property type="entry name" value="RRM_dom"/>
</dbReference>
<dbReference type="Gene3D" id="3.30.70.330">
    <property type="match status" value="2"/>
</dbReference>
<evidence type="ECO:0000256" key="1">
    <source>
        <dbReference type="PROSITE-ProRule" id="PRU00176"/>
    </source>
</evidence>
<protein>
    <recommendedName>
        <fullName evidence="3">RRM domain-containing protein</fullName>
    </recommendedName>
</protein>
<sequence>MCYLGAHRATPSLLNAFEQPLPGAPTAPSPEALGVLAGLLNRPPSPGRLQTISTVLSNLERLKHLQDSRPDLTLYGGLQAQAAARPVPQAQQRQAPERPPPSAATAQKVQRTVYIGALSRTVSEAELRGAFAVCGTITECRICCDMHSFLRFAFIEFSDIIAAARAISMSGVVLGGSPIRVSPSKTAISPVSSVYLPRSHTEVERVACTVYVTNIERTVSKEVLLGFFSNLCGSIERLRLLSDANHLTKIAFIEFSERSGAERALFCSGLVLGNQPVRISPSKTVVKGGAVKKDQH</sequence>
<dbReference type="SMART" id="SM00360">
    <property type="entry name" value="RRM"/>
    <property type="match status" value="2"/>
</dbReference>
<keyword evidence="1" id="KW-0694">RNA-binding</keyword>
<dbReference type="PANTHER" id="PTHR32343:SF22">
    <property type="entry name" value="LD29830P"/>
    <property type="match status" value="1"/>
</dbReference>
<dbReference type="GO" id="GO:0003723">
    <property type="term" value="F:RNA binding"/>
    <property type="evidence" value="ECO:0007669"/>
    <property type="project" value="UniProtKB-UniRule"/>
</dbReference>
<dbReference type="AlphaFoldDB" id="A0AAD9MNC3"/>